<evidence type="ECO:0000313" key="9">
    <source>
        <dbReference type="Ensembl" id="ENSPCEP00000011728.1"/>
    </source>
</evidence>
<name>A0A8C8RWZ7_9SAUR</name>
<keyword evidence="4" id="KW-0677">Repeat</keyword>
<keyword evidence="10" id="KW-1185">Reference proteome</keyword>
<dbReference type="GO" id="GO:0005576">
    <property type="term" value="C:extracellular region"/>
    <property type="evidence" value="ECO:0007669"/>
    <property type="project" value="UniProtKB-SubCell"/>
</dbReference>
<dbReference type="CDD" id="cd00104">
    <property type="entry name" value="KAZAL_FS"/>
    <property type="match status" value="1"/>
</dbReference>
<feature type="signal peptide" evidence="7">
    <location>
        <begin position="1"/>
        <end position="19"/>
    </location>
</feature>
<dbReference type="SUPFAM" id="SSF100895">
    <property type="entry name" value="Kazal-type serine protease inhibitors"/>
    <property type="match status" value="1"/>
</dbReference>
<evidence type="ECO:0000313" key="10">
    <source>
        <dbReference type="Proteomes" id="UP000694393"/>
    </source>
</evidence>
<dbReference type="PROSITE" id="PS51465">
    <property type="entry name" value="KAZAL_2"/>
    <property type="match status" value="1"/>
</dbReference>
<sequence length="71" mass="8016">MSLSDFLLIFSFLLSFVSGFCSEYKTPPLACTREYHPVCGSNGRTYSNKCYFCRAVYNNLGSLCFKGYGHC</sequence>
<evidence type="ECO:0000259" key="8">
    <source>
        <dbReference type="PROSITE" id="PS51465"/>
    </source>
</evidence>
<feature type="domain" description="Kazal-like" evidence="8">
    <location>
        <begin position="15"/>
        <end position="71"/>
    </location>
</feature>
<dbReference type="AlphaFoldDB" id="A0A8C8RWZ7"/>
<evidence type="ECO:0000256" key="3">
    <source>
        <dbReference type="ARBA" id="ARBA00022690"/>
    </source>
</evidence>
<keyword evidence="6" id="KW-1015">Disulfide bond</keyword>
<dbReference type="PANTHER" id="PTHR21312:SF30">
    <property type="entry name" value="SERINE PROTEASE INHIBITOR KAZAL-TYPE 11-RELATED"/>
    <property type="match status" value="1"/>
</dbReference>
<evidence type="ECO:0000256" key="7">
    <source>
        <dbReference type="SAM" id="SignalP"/>
    </source>
</evidence>
<accession>A0A8C8RWZ7</accession>
<feature type="chain" id="PRO_5034737978" description="Kazal-like domain-containing protein" evidence="7">
    <location>
        <begin position="20"/>
        <end position="71"/>
    </location>
</feature>
<dbReference type="InterPro" id="IPR002350">
    <property type="entry name" value="Kazal_dom"/>
</dbReference>
<evidence type="ECO:0000256" key="2">
    <source>
        <dbReference type="ARBA" id="ARBA00022525"/>
    </source>
</evidence>
<protein>
    <recommendedName>
        <fullName evidence="8">Kazal-like domain-containing protein</fullName>
    </recommendedName>
</protein>
<evidence type="ECO:0000256" key="6">
    <source>
        <dbReference type="ARBA" id="ARBA00023157"/>
    </source>
</evidence>
<dbReference type="GO" id="GO:0004867">
    <property type="term" value="F:serine-type endopeptidase inhibitor activity"/>
    <property type="evidence" value="ECO:0007669"/>
    <property type="project" value="UniProtKB-KW"/>
</dbReference>
<reference evidence="9" key="1">
    <citation type="submission" date="2025-08" db="UniProtKB">
        <authorList>
            <consortium name="Ensembl"/>
        </authorList>
    </citation>
    <scope>IDENTIFICATION</scope>
</reference>
<dbReference type="PRINTS" id="PR00290">
    <property type="entry name" value="KAZALINHBTR"/>
</dbReference>
<reference evidence="9" key="2">
    <citation type="submission" date="2025-09" db="UniProtKB">
        <authorList>
            <consortium name="Ensembl"/>
        </authorList>
    </citation>
    <scope>IDENTIFICATION</scope>
</reference>
<evidence type="ECO:0000256" key="5">
    <source>
        <dbReference type="ARBA" id="ARBA00022900"/>
    </source>
</evidence>
<dbReference type="SMART" id="SM00280">
    <property type="entry name" value="KAZAL"/>
    <property type="match status" value="1"/>
</dbReference>
<evidence type="ECO:0000256" key="4">
    <source>
        <dbReference type="ARBA" id="ARBA00022737"/>
    </source>
</evidence>
<dbReference type="InterPro" id="IPR001239">
    <property type="entry name" value="Prot_inh_Kazal-m"/>
</dbReference>
<keyword evidence="3" id="KW-0646">Protease inhibitor</keyword>
<dbReference type="Gene3D" id="3.30.60.30">
    <property type="match status" value="1"/>
</dbReference>
<keyword evidence="5" id="KW-0722">Serine protease inhibitor</keyword>
<proteinExistence type="predicted"/>
<dbReference type="PROSITE" id="PS00282">
    <property type="entry name" value="KAZAL_1"/>
    <property type="match status" value="1"/>
</dbReference>
<dbReference type="FunFam" id="3.30.60.30:FF:000037">
    <property type="entry name" value="Ovomucoid"/>
    <property type="match status" value="1"/>
</dbReference>
<dbReference type="PANTHER" id="PTHR21312">
    <property type="entry name" value="SERINE PROTEASE INHIBITOR"/>
    <property type="match status" value="1"/>
</dbReference>
<evidence type="ECO:0000256" key="1">
    <source>
        <dbReference type="ARBA" id="ARBA00004613"/>
    </source>
</evidence>
<keyword evidence="7" id="KW-0732">Signal</keyword>
<keyword evidence="2" id="KW-0964">Secreted</keyword>
<dbReference type="InterPro" id="IPR036058">
    <property type="entry name" value="Kazal_dom_sf"/>
</dbReference>
<dbReference type="Pfam" id="PF00050">
    <property type="entry name" value="Kazal_1"/>
    <property type="match status" value="1"/>
</dbReference>
<dbReference type="Ensembl" id="ENSPCET00000012130.1">
    <property type="protein sequence ID" value="ENSPCEP00000011728.1"/>
    <property type="gene ID" value="ENSPCEG00000009258.1"/>
</dbReference>
<organism evidence="9 10">
    <name type="scientific">Pelusios castaneus</name>
    <name type="common">West African mud turtle</name>
    <dbReference type="NCBI Taxonomy" id="367368"/>
    <lineage>
        <taxon>Eukaryota</taxon>
        <taxon>Metazoa</taxon>
        <taxon>Chordata</taxon>
        <taxon>Craniata</taxon>
        <taxon>Vertebrata</taxon>
        <taxon>Euteleostomi</taxon>
        <taxon>Archelosauria</taxon>
        <taxon>Testudinata</taxon>
        <taxon>Testudines</taxon>
        <taxon>Pleurodira</taxon>
        <taxon>Pelomedusidae</taxon>
        <taxon>Pelusios</taxon>
    </lineage>
</organism>
<comment type="subcellular location">
    <subcellularLocation>
        <location evidence="1">Secreted</location>
    </subcellularLocation>
</comment>
<dbReference type="Proteomes" id="UP000694393">
    <property type="component" value="Unplaced"/>
</dbReference>